<feature type="zinc finger region" description="C3H1-type" evidence="1">
    <location>
        <begin position="1"/>
        <end position="33"/>
    </location>
</feature>
<evidence type="ECO:0000259" key="3">
    <source>
        <dbReference type="PROSITE" id="PS50103"/>
    </source>
</evidence>
<evidence type="ECO:0000313" key="4">
    <source>
        <dbReference type="EMBL" id="TBU35763.1"/>
    </source>
</evidence>
<dbReference type="EMBL" id="ML143386">
    <property type="protein sequence ID" value="TBU35763.1"/>
    <property type="molecule type" value="Genomic_DNA"/>
</dbReference>
<organism evidence="4">
    <name type="scientific">Dichomitus squalens</name>
    <dbReference type="NCBI Taxonomy" id="114155"/>
    <lineage>
        <taxon>Eukaryota</taxon>
        <taxon>Fungi</taxon>
        <taxon>Dikarya</taxon>
        <taxon>Basidiomycota</taxon>
        <taxon>Agaricomycotina</taxon>
        <taxon>Agaricomycetes</taxon>
        <taxon>Polyporales</taxon>
        <taxon>Polyporaceae</taxon>
        <taxon>Dichomitus</taxon>
    </lineage>
</organism>
<keyword evidence="1" id="KW-0863">Zinc-finger</keyword>
<dbReference type="InterPro" id="IPR000571">
    <property type="entry name" value="Znf_CCCH"/>
</dbReference>
<proteinExistence type="predicted"/>
<gene>
    <name evidence="4" type="ORF">BD311DRAFT_708085</name>
</gene>
<dbReference type="PROSITE" id="PS50103">
    <property type="entry name" value="ZF_C3H1"/>
    <property type="match status" value="1"/>
</dbReference>
<dbReference type="Proteomes" id="UP000292957">
    <property type="component" value="Unassembled WGS sequence"/>
</dbReference>
<feature type="compositionally biased region" description="Low complexity" evidence="2">
    <location>
        <begin position="189"/>
        <end position="206"/>
    </location>
</feature>
<feature type="region of interest" description="Disordered" evidence="2">
    <location>
        <begin position="431"/>
        <end position="450"/>
    </location>
</feature>
<sequence>MPLVRCKWYDDNGAPINGGCRFGTNCDFVHPSQAQWTTAPKPRQGYTANRKRGAGDRDGDRGRGRGWDRDRDRDRDGGESGRSTGRFPGTSTNALPVGPRRRESEVGAASSSGWGTAPVGGQAWGEDGAQAGASAGANPPAAASSSSAGASWGNPSDWGNPSADWSNASSGWGDASNDSNQGWGGGDVDFSSWADPDPAPAPLDSSTSGRGVPPQPPSTAEAQKGWDVSAPTKPPEHQEPVRPTVSTSSKGKERERVESPVAISPQIAFHTPQAEFTTPRTPRSPNPTRSPEELQYQRRNTSLAGSGPAASADDQAIATKVASHMRNEREGLRMSSFGVPVSTASAGPAGASSSKPNPFAFPQYTPAENMQVQERGELLIEEQDTDMADETGVPAAQDQAIPEGLKAQWKDFTRNLSRAVTLQLELRTHEDKREKQRKLQHSRAYQSGSMVDVHRRLEKMRANTESTIAEKRKHLDACLDKLVRYPLQGLPVPSPEDNTRENELQLVRDYVSQINGWLDQIRPMVQQHQEALKQAQEMRQREEEERRKAEEEKRKAQEEAEALAKTQLDKAKWAPIDSERVLMSELKSMMDNMDERVTDLECGVDDLRNEGTGVEDIVLQKLEERGYKQKSAPLRAQSSIEDGEVVPEPPRSLKELKEEVTDLRTRFEKANGDVAKSMEELEARKQRGLAQKRDYYELARDNASLSLKVDELVKADKQNAERCASNEKAIAELREMLDKHGAAQPPPIPSHPTAEDITEMLRKPLLDDLLAVAKRAVDRLKSGVEESMKTNEELICRQLFIVLQPALAMVDTVKPVIDRYPDPHAHPQTQAVVQHS</sequence>
<name>A0A4V2K289_9APHY</name>
<feature type="compositionally biased region" description="Basic and acidic residues" evidence="2">
    <location>
        <begin position="53"/>
        <end position="79"/>
    </location>
</feature>
<accession>A0A4V2K289</accession>
<feature type="compositionally biased region" description="Basic and acidic residues" evidence="2">
    <location>
        <begin position="536"/>
        <end position="558"/>
    </location>
</feature>
<keyword evidence="1" id="KW-0862">Zinc</keyword>
<reference evidence="4" key="1">
    <citation type="submission" date="2019-01" db="EMBL/GenBank/DDBJ databases">
        <title>Draft genome sequences of three monokaryotic isolates of the white-rot basidiomycete fungus Dichomitus squalens.</title>
        <authorList>
            <consortium name="DOE Joint Genome Institute"/>
            <person name="Lopez S.C."/>
            <person name="Andreopoulos B."/>
            <person name="Pangilinan J."/>
            <person name="Lipzen A."/>
            <person name="Riley R."/>
            <person name="Ahrendt S."/>
            <person name="Ng V."/>
            <person name="Barry K."/>
            <person name="Daum C."/>
            <person name="Grigoriev I.V."/>
            <person name="Hilden K.S."/>
            <person name="Makela M.R."/>
            <person name="de Vries R.P."/>
        </authorList>
    </citation>
    <scope>NUCLEOTIDE SEQUENCE [LARGE SCALE GENOMIC DNA]</scope>
    <source>
        <strain evidence="4">OM18370.1</strain>
    </source>
</reference>
<feature type="compositionally biased region" description="Polar residues" evidence="2">
    <location>
        <begin position="157"/>
        <end position="181"/>
    </location>
</feature>
<feature type="compositionally biased region" description="Low complexity" evidence="2">
    <location>
        <begin position="277"/>
        <end position="289"/>
    </location>
</feature>
<feature type="region of interest" description="Disordered" evidence="2">
    <location>
        <begin position="33"/>
        <end position="317"/>
    </location>
</feature>
<feature type="region of interest" description="Disordered" evidence="2">
    <location>
        <begin position="528"/>
        <end position="562"/>
    </location>
</feature>
<protein>
    <recommendedName>
        <fullName evidence="3">C3H1-type domain-containing protein</fullName>
    </recommendedName>
</protein>
<dbReference type="GO" id="GO:0008270">
    <property type="term" value="F:zinc ion binding"/>
    <property type="evidence" value="ECO:0007669"/>
    <property type="project" value="UniProtKB-KW"/>
</dbReference>
<evidence type="ECO:0000256" key="2">
    <source>
        <dbReference type="SAM" id="MobiDB-lite"/>
    </source>
</evidence>
<evidence type="ECO:0000256" key="1">
    <source>
        <dbReference type="PROSITE-ProRule" id="PRU00723"/>
    </source>
</evidence>
<feature type="compositionally biased region" description="Low complexity" evidence="2">
    <location>
        <begin position="344"/>
        <end position="354"/>
    </location>
</feature>
<dbReference type="AlphaFoldDB" id="A0A4V2K289"/>
<feature type="compositionally biased region" description="Low complexity" evidence="2">
    <location>
        <begin position="128"/>
        <end position="156"/>
    </location>
</feature>
<feature type="region of interest" description="Disordered" evidence="2">
    <location>
        <begin position="343"/>
        <end position="363"/>
    </location>
</feature>
<keyword evidence="1" id="KW-0479">Metal-binding</keyword>
<feature type="domain" description="C3H1-type" evidence="3">
    <location>
        <begin position="1"/>
        <end position="33"/>
    </location>
</feature>
<dbReference type="OrthoDB" id="2755196at2759"/>